<dbReference type="Proteomes" id="UP001302806">
    <property type="component" value="Chromosome"/>
</dbReference>
<dbReference type="EMBL" id="CP134537">
    <property type="protein sequence ID" value="WNH10366.1"/>
    <property type="molecule type" value="Genomic_DNA"/>
</dbReference>
<proteinExistence type="predicted"/>
<dbReference type="SUPFAM" id="SSF53590">
    <property type="entry name" value="Nucleoside hydrolase"/>
    <property type="match status" value="1"/>
</dbReference>
<gene>
    <name evidence="2" type="ORF">RHP51_06780</name>
</gene>
<organism evidence="2 3">
    <name type="scientific">Thalassobellus suaedae</name>
    <dbReference type="NCBI Taxonomy" id="3074124"/>
    <lineage>
        <taxon>Bacteria</taxon>
        <taxon>Pseudomonadati</taxon>
        <taxon>Bacteroidota</taxon>
        <taxon>Flavobacteriia</taxon>
        <taxon>Flavobacteriales</taxon>
        <taxon>Flavobacteriaceae</taxon>
        <taxon>Thalassobellus</taxon>
    </lineage>
</organism>
<sequence length="304" mass="35786">MKTYKTFLLRFSILLLIGLIGCKSNIVKSNNKVIDTNKKPRIIVTSDGEIDDECSMVRFLLYANEWDVEGIITSSSQYHWHGHNWAGDDWIDPYFEYYSKVYPNFIKHSKGYPTTDYLKSINFLGNVDAEGEMDSITPGSQHIVKVLLDESDNNPIWVQAWGGTNTIARALKTIEEEHPNKMEYVAKKLRFFFIWEQDDTYQKYIRLHWGKYNIQTIICDQFWAVAYQWDKIMPDEKINYFKSDWMKGNILENHGALCSLYEVPIKVEMIMKGLEPKTIKRKVILDRKVILRLSFITFQQDYDL</sequence>
<evidence type="ECO:0000313" key="3">
    <source>
        <dbReference type="Proteomes" id="UP001302806"/>
    </source>
</evidence>
<dbReference type="RefSeq" id="WP_415866650.1">
    <property type="nucleotide sequence ID" value="NZ_CP134537.1"/>
</dbReference>
<dbReference type="InterPro" id="IPR011483">
    <property type="entry name" value="Sde182_NH-like"/>
</dbReference>
<evidence type="ECO:0000313" key="2">
    <source>
        <dbReference type="EMBL" id="WNH10366.1"/>
    </source>
</evidence>
<feature type="domain" description="Cellulose-binding Sde182 nucleoside hydrolase-like" evidence="1">
    <location>
        <begin position="41"/>
        <end position="276"/>
    </location>
</feature>
<evidence type="ECO:0000259" key="1">
    <source>
        <dbReference type="Pfam" id="PF07632"/>
    </source>
</evidence>
<reference evidence="2 3" key="1">
    <citation type="submission" date="2023-09" db="EMBL/GenBank/DDBJ databases">
        <title>Thalassobella suaedae gen. nov., sp. nov., a marine bacterium of the family Flavobacteriaceae isolated from a halophyte Suaeda japonica.</title>
        <authorList>
            <person name="Lee S.Y."/>
            <person name="Hwang C.Y."/>
        </authorList>
    </citation>
    <scope>NUCLEOTIDE SEQUENCE [LARGE SCALE GENOMIC DNA]</scope>
    <source>
        <strain evidence="2 3">HL-DH14</strain>
    </source>
</reference>
<dbReference type="Gene3D" id="3.90.245.10">
    <property type="entry name" value="Ribonucleoside hydrolase-like"/>
    <property type="match status" value="1"/>
</dbReference>
<dbReference type="Pfam" id="PF07632">
    <property type="entry name" value="Sde182_NH-like"/>
    <property type="match status" value="1"/>
</dbReference>
<name>A0ABY9XX41_9FLAO</name>
<accession>A0ABY9XX41</accession>
<protein>
    <submittedName>
        <fullName evidence="2">DUF1593 domain-containing protein</fullName>
    </submittedName>
</protein>
<dbReference type="InterPro" id="IPR036452">
    <property type="entry name" value="Ribo_hydro-like"/>
</dbReference>